<dbReference type="EMBL" id="GBRH01283558">
    <property type="protein sequence ID" value="JAD14337.1"/>
    <property type="molecule type" value="Transcribed_RNA"/>
</dbReference>
<organism evidence="1">
    <name type="scientific">Arundo donax</name>
    <name type="common">Giant reed</name>
    <name type="synonym">Donax arundinaceus</name>
    <dbReference type="NCBI Taxonomy" id="35708"/>
    <lineage>
        <taxon>Eukaryota</taxon>
        <taxon>Viridiplantae</taxon>
        <taxon>Streptophyta</taxon>
        <taxon>Embryophyta</taxon>
        <taxon>Tracheophyta</taxon>
        <taxon>Spermatophyta</taxon>
        <taxon>Magnoliopsida</taxon>
        <taxon>Liliopsida</taxon>
        <taxon>Poales</taxon>
        <taxon>Poaceae</taxon>
        <taxon>PACMAD clade</taxon>
        <taxon>Arundinoideae</taxon>
        <taxon>Arundineae</taxon>
        <taxon>Arundo</taxon>
    </lineage>
</organism>
<proteinExistence type="predicted"/>
<name>A0A0A8XRI3_ARUDO</name>
<evidence type="ECO:0000313" key="1">
    <source>
        <dbReference type="EMBL" id="JAD14337.1"/>
    </source>
</evidence>
<dbReference type="AlphaFoldDB" id="A0A0A8XRI3"/>
<sequence>MTKGSLCTYATTSGLKKKESGKIIQLPLHTKWRFTKPKICSALAFPVSPQFGSQRSQAIIWQLFCGHPPFPYALLQFLVLAGFGRDQFEAAHPLTETMVVEVDEAAL</sequence>
<accession>A0A0A8XRI3</accession>
<reference evidence="1" key="2">
    <citation type="journal article" date="2015" name="Data Brief">
        <title>Shoot transcriptome of the giant reed, Arundo donax.</title>
        <authorList>
            <person name="Barrero R.A."/>
            <person name="Guerrero F.D."/>
            <person name="Moolhuijzen P."/>
            <person name="Goolsby J.A."/>
            <person name="Tidwell J."/>
            <person name="Bellgard S.E."/>
            <person name="Bellgard M.I."/>
        </authorList>
    </citation>
    <scope>NUCLEOTIDE SEQUENCE</scope>
    <source>
        <tissue evidence="1">Shoot tissue taken approximately 20 cm above the soil surface</tissue>
    </source>
</reference>
<protein>
    <submittedName>
        <fullName evidence="1">Uncharacterized protein</fullName>
    </submittedName>
</protein>
<reference evidence="1" key="1">
    <citation type="submission" date="2014-09" db="EMBL/GenBank/DDBJ databases">
        <authorList>
            <person name="Magalhaes I.L.F."/>
            <person name="Oliveira U."/>
            <person name="Santos F.R."/>
            <person name="Vidigal T.H.D.A."/>
            <person name="Brescovit A.D."/>
            <person name="Santos A.J."/>
        </authorList>
    </citation>
    <scope>NUCLEOTIDE SEQUENCE</scope>
    <source>
        <tissue evidence="1">Shoot tissue taken approximately 20 cm above the soil surface</tissue>
    </source>
</reference>